<gene>
    <name evidence="4" type="primary">hspX</name>
    <name evidence="4" type="ORF">NCTC10797_01833</name>
</gene>
<protein>
    <submittedName>
        <fullName evidence="4">Nox16</fullName>
    </submittedName>
</protein>
<dbReference type="RefSeq" id="WP_130916807.1">
    <property type="nucleotide sequence ID" value="NZ_AP026979.1"/>
</dbReference>
<dbReference type="AlphaFoldDB" id="A0A4U8W8R2"/>
<evidence type="ECO:0000256" key="1">
    <source>
        <dbReference type="PROSITE-ProRule" id="PRU00285"/>
    </source>
</evidence>
<dbReference type="InterPro" id="IPR031107">
    <property type="entry name" value="Small_HSP"/>
</dbReference>
<dbReference type="EMBL" id="LR215973">
    <property type="protein sequence ID" value="VFA98068.1"/>
    <property type="molecule type" value="Genomic_DNA"/>
</dbReference>
<feature type="domain" description="SHSP" evidence="3">
    <location>
        <begin position="30"/>
        <end position="140"/>
    </location>
</feature>
<dbReference type="CDD" id="cd06464">
    <property type="entry name" value="ACD_sHsps-like"/>
    <property type="match status" value="1"/>
</dbReference>
<dbReference type="Gene3D" id="2.60.40.790">
    <property type="match status" value="1"/>
</dbReference>
<organism evidence="4 5">
    <name type="scientific">Nocardia cyriacigeorgica</name>
    <dbReference type="NCBI Taxonomy" id="135487"/>
    <lineage>
        <taxon>Bacteria</taxon>
        <taxon>Bacillati</taxon>
        <taxon>Actinomycetota</taxon>
        <taxon>Actinomycetes</taxon>
        <taxon>Mycobacteriales</taxon>
        <taxon>Nocardiaceae</taxon>
        <taxon>Nocardia</taxon>
    </lineage>
</organism>
<dbReference type="SUPFAM" id="SSF49764">
    <property type="entry name" value="HSP20-like chaperones"/>
    <property type="match status" value="1"/>
</dbReference>
<reference evidence="4 5" key="1">
    <citation type="submission" date="2019-02" db="EMBL/GenBank/DDBJ databases">
        <authorList>
            <consortium name="Pathogen Informatics"/>
        </authorList>
    </citation>
    <scope>NUCLEOTIDE SEQUENCE [LARGE SCALE GENOMIC DNA]</scope>
    <source>
        <strain evidence="4 5">3012STDY6756504</strain>
    </source>
</reference>
<evidence type="ECO:0000313" key="4">
    <source>
        <dbReference type="EMBL" id="VFA98068.1"/>
    </source>
</evidence>
<evidence type="ECO:0000259" key="3">
    <source>
        <dbReference type="PROSITE" id="PS01031"/>
    </source>
</evidence>
<evidence type="ECO:0000256" key="2">
    <source>
        <dbReference type="RuleBase" id="RU003616"/>
    </source>
</evidence>
<sequence>MNLLPAHHRQSLLPELNDLWNAVAPTGLAPMFGAHLLRLEDTVEDGRYIVRAEIPGIDPAKDVEVSVQGRQLTIKAERTEKKEEKGRSEFDYGSFYRSVTLPEGADEKGIEATYAKGILSVSVPMGEPKETPKVVEVKVTD</sequence>
<name>A0A4U8W8R2_9NOCA</name>
<dbReference type="InterPro" id="IPR008978">
    <property type="entry name" value="HSP20-like_chaperone"/>
</dbReference>
<dbReference type="InterPro" id="IPR002068">
    <property type="entry name" value="A-crystallin/Hsp20_dom"/>
</dbReference>
<dbReference type="PROSITE" id="PS01031">
    <property type="entry name" value="SHSP"/>
    <property type="match status" value="1"/>
</dbReference>
<evidence type="ECO:0000313" key="5">
    <source>
        <dbReference type="Proteomes" id="UP000290439"/>
    </source>
</evidence>
<dbReference type="PANTHER" id="PTHR11527">
    <property type="entry name" value="HEAT-SHOCK PROTEIN 20 FAMILY MEMBER"/>
    <property type="match status" value="1"/>
</dbReference>
<proteinExistence type="inferred from homology"/>
<comment type="similarity">
    <text evidence="1 2">Belongs to the small heat shock protein (HSP20) family.</text>
</comment>
<accession>A0A4U8W8R2</accession>
<dbReference type="Proteomes" id="UP000290439">
    <property type="component" value="Chromosome"/>
</dbReference>
<dbReference type="Pfam" id="PF00011">
    <property type="entry name" value="HSP20"/>
    <property type="match status" value="1"/>
</dbReference>